<evidence type="ECO:0000313" key="4">
    <source>
        <dbReference type="Proteomes" id="UP000178991"/>
    </source>
</evidence>
<dbReference type="Pfam" id="PF00085">
    <property type="entry name" value="Thioredoxin"/>
    <property type="match status" value="1"/>
</dbReference>
<keyword evidence="1" id="KW-1133">Transmembrane helix</keyword>
<reference evidence="3 4" key="1">
    <citation type="journal article" date="2016" name="Nat. Commun.">
        <title>Thousands of microbial genomes shed light on interconnected biogeochemical processes in an aquifer system.</title>
        <authorList>
            <person name="Anantharaman K."/>
            <person name="Brown C.T."/>
            <person name="Hug L.A."/>
            <person name="Sharon I."/>
            <person name="Castelle C.J."/>
            <person name="Probst A.J."/>
            <person name="Thomas B.C."/>
            <person name="Singh A."/>
            <person name="Wilkins M.J."/>
            <person name="Karaoz U."/>
            <person name="Brodie E.L."/>
            <person name="Williams K.H."/>
            <person name="Hubbard S.S."/>
            <person name="Banfield J.F."/>
        </authorList>
    </citation>
    <scope>NUCLEOTIDE SEQUENCE [LARGE SCALE GENOMIC DNA]</scope>
</reference>
<dbReference type="InterPro" id="IPR013766">
    <property type="entry name" value="Thioredoxin_domain"/>
</dbReference>
<feature type="domain" description="Thioredoxin" evidence="2">
    <location>
        <begin position="48"/>
        <end position="110"/>
    </location>
</feature>
<sequence length="126" mass="14273">MTSKLKIWIIVIFIILAIGAGVYFLIKQNNQPGRLDDFAKCIKDKGAKFYGAFWCSHCQNQKSLFGKSEKYLPYIECSTPDSRGQLEVCKQANIQGYPTWEFPDGSRQEGEISLKELSDKLGCPLQ</sequence>
<keyword evidence="1" id="KW-0812">Transmembrane</keyword>
<dbReference type="AlphaFoldDB" id="A0A1G2HK64"/>
<gene>
    <name evidence="3" type="ORF">A2639_00060</name>
</gene>
<feature type="transmembrane region" description="Helical" evidence="1">
    <location>
        <begin position="7"/>
        <end position="26"/>
    </location>
</feature>
<dbReference type="PANTHER" id="PTHR34573">
    <property type="entry name" value="VKC DOMAIN-CONTAINING PROTEIN"/>
    <property type="match status" value="1"/>
</dbReference>
<evidence type="ECO:0000313" key="3">
    <source>
        <dbReference type="EMBL" id="OGZ62882.1"/>
    </source>
</evidence>
<name>A0A1G2HK64_9BACT</name>
<dbReference type="Proteomes" id="UP000178991">
    <property type="component" value="Unassembled WGS sequence"/>
</dbReference>
<dbReference type="Gene3D" id="3.40.30.10">
    <property type="entry name" value="Glutaredoxin"/>
    <property type="match status" value="1"/>
</dbReference>
<evidence type="ECO:0000259" key="2">
    <source>
        <dbReference type="Pfam" id="PF00085"/>
    </source>
</evidence>
<dbReference type="SUPFAM" id="SSF52833">
    <property type="entry name" value="Thioredoxin-like"/>
    <property type="match status" value="1"/>
</dbReference>
<proteinExistence type="predicted"/>
<keyword evidence="1" id="KW-0472">Membrane</keyword>
<dbReference type="EMBL" id="MHOL01000011">
    <property type="protein sequence ID" value="OGZ62882.1"/>
    <property type="molecule type" value="Genomic_DNA"/>
</dbReference>
<protein>
    <recommendedName>
        <fullName evidence="2">Thioredoxin domain-containing protein</fullName>
    </recommendedName>
</protein>
<comment type="caution">
    <text evidence="3">The sequence shown here is derived from an EMBL/GenBank/DDBJ whole genome shotgun (WGS) entry which is preliminary data.</text>
</comment>
<evidence type="ECO:0000256" key="1">
    <source>
        <dbReference type="SAM" id="Phobius"/>
    </source>
</evidence>
<dbReference type="PANTHER" id="PTHR34573:SF1">
    <property type="entry name" value="VITAMIN K EPOXIDE REDUCTASE DOMAIN-CONTAINING PROTEIN"/>
    <property type="match status" value="1"/>
</dbReference>
<accession>A0A1G2HK64</accession>
<dbReference type="InterPro" id="IPR036249">
    <property type="entry name" value="Thioredoxin-like_sf"/>
</dbReference>
<organism evidence="3 4">
    <name type="scientific">Candidatus Staskawiczbacteria bacterium RIFCSPHIGHO2_01_FULL_34_27</name>
    <dbReference type="NCBI Taxonomy" id="1802199"/>
    <lineage>
        <taxon>Bacteria</taxon>
        <taxon>Candidatus Staskawicziibacteriota</taxon>
    </lineage>
</organism>